<accession>A0AAJ0FES6</accession>
<keyword evidence="3" id="KW-1185">Reference proteome</keyword>
<name>A0AAJ0FES6_9PEZI</name>
<organism evidence="2 3">
    <name type="scientific">Echria macrotheca</name>
    <dbReference type="NCBI Taxonomy" id="438768"/>
    <lineage>
        <taxon>Eukaryota</taxon>
        <taxon>Fungi</taxon>
        <taxon>Dikarya</taxon>
        <taxon>Ascomycota</taxon>
        <taxon>Pezizomycotina</taxon>
        <taxon>Sordariomycetes</taxon>
        <taxon>Sordariomycetidae</taxon>
        <taxon>Sordariales</taxon>
        <taxon>Schizotheciaceae</taxon>
        <taxon>Echria</taxon>
    </lineage>
</organism>
<dbReference type="EMBL" id="MU839829">
    <property type="protein sequence ID" value="KAK1758460.1"/>
    <property type="molecule type" value="Genomic_DNA"/>
</dbReference>
<dbReference type="AlphaFoldDB" id="A0AAJ0FES6"/>
<proteinExistence type="predicted"/>
<evidence type="ECO:0000313" key="2">
    <source>
        <dbReference type="EMBL" id="KAK1758460.1"/>
    </source>
</evidence>
<sequence>MEKNVECSLRKFAATLFGIEIQGVLWNWVDDLEIPGGESLQIKRQDSSQFPEVLRQIGNSTFPSPPKQTKPSPSSAQQERKESRPIVLAGLINLDQFRDSEDDDFFGDPIATIKDHTQLSQLSKGLPEF</sequence>
<protein>
    <submittedName>
        <fullName evidence="2">Uncharacterized protein</fullName>
    </submittedName>
</protein>
<gene>
    <name evidence="2" type="ORF">QBC47DRAFT_142345</name>
</gene>
<comment type="caution">
    <text evidence="2">The sequence shown here is derived from an EMBL/GenBank/DDBJ whole genome shotgun (WGS) entry which is preliminary data.</text>
</comment>
<evidence type="ECO:0000256" key="1">
    <source>
        <dbReference type="SAM" id="MobiDB-lite"/>
    </source>
</evidence>
<evidence type="ECO:0000313" key="3">
    <source>
        <dbReference type="Proteomes" id="UP001239445"/>
    </source>
</evidence>
<feature type="region of interest" description="Disordered" evidence="1">
    <location>
        <begin position="57"/>
        <end position="82"/>
    </location>
</feature>
<reference evidence="2" key="1">
    <citation type="submission" date="2023-06" db="EMBL/GenBank/DDBJ databases">
        <title>Genome-scale phylogeny and comparative genomics of the fungal order Sordariales.</title>
        <authorList>
            <consortium name="Lawrence Berkeley National Laboratory"/>
            <person name="Hensen N."/>
            <person name="Bonometti L."/>
            <person name="Westerberg I."/>
            <person name="Brannstrom I.O."/>
            <person name="Guillou S."/>
            <person name="Cros-Aarteil S."/>
            <person name="Calhoun S."/>
            <person name="Haridas S."/>
            <person name="Kuo A."/>
            <person name="Mondo S."/>
            <person name="Pangilinan J."/>
            <person name="Riley R."/>
            <person name="Labutti K."/>
            <person name="Andreopoulos B."/>
            <person name="Lipzen A."/>
            <person name="Chen C."/>
            <person name="Yanf M."/>
            <person name="Daum C."/>
            <person name="Ng V."/>
            <person name="Clum A."/>
            <person name="Steindorff A."/>
            <person name="Ohm R."/>
            <person name="Martin F."/>
            <person name="Silar P."/>
            <person name="Natvig D."/>
            <person name="Lalanne C."/>
            <person name="Gautier V."/>
            <person name="Ament-Velasquez S.L."/>
            <person name="Kruys A."/>
            <person name="Hutchinson M.I."/>
            <person name="Powell A.J."/>
            <person name="Barry K."/>
            <person name="Miller A.N."/>
            <person name="Grigoriev I.V."/>
            <person name="Debuchy R."/>
            <person name="Gladieux P."/>
            <person name="Thoren M.H."/>
            <person name="Johannesson H."/>
        </authorList>
    </citation>
    <scope>NUCLEOTIDE SEQUENCE</scope>
    <source>
        <strain evidence="2">PSN4</strain>
    </source>
</reference>
<dbReference type="Proteomes" id="UP001239445">
    <property type="component" value="Unassembled WGS sequence"/>
</dbReference>